<reference evidence="2" key="2">
    <citation type="submission" date="2015-01" db="EMBL/GenBank/DDBJ databases">
        <title>Evolutionary Origins and Diversification of the Mycorrhizal Mutualists.</title>
        <authorList>
            <consortium name="DOE Joint Genome Institute"/>
            <consortium name="Mycorrhizal Genomics Consortium"/>
            <person name="Kohler A."/>
            <person name="Kuo A."/>
            <person name="Nagy L.G."/>
            <person name="Floudas D."/>
            <person name="Copeland A."/>
            <person name="Barry K.W."/>
            <person name="Cichocki N."/>
            <person name="Veneault-Fourrey C."/>
            <person name="LaButti K."/>
            <person name="Lindquist E.A."/>
            <person name="Lipzen A."/>
            <person name="Lundell T."/>
            <person name="Morin E."/>
            <person name="Murat C."/>
            <person name="Riley R."/>
            <person name="Ohm R."/>
            <person name="Sun H."/>
            <person name="Tunlid A."/>
            <person name="Henrissat B."/>
            <person name="Grigoriev I.V."/>
            <person name="Hibbett D.S."/>
            <person name="Martin F."/>
        </authorList>
    </citation>
    <scope>NUCLEOTIDE SEQUENCE [LARGE SCALE GENOMIC DNA]</scope>
    <source>
        <strain evidence="2">Marx 270</strain>
    </source>
</reference>
<protein>
    <submittedName>
        <fullName evidence="1">Uncharacterized protein</fullName>
    </submittedName>
</protein>
<dbReference type="AlphaFoldDB" id="A0A0C3KCM7"/>
<gene>
    <name evidence="1" type="ORF">M404DRAFT_998097</name>
</gene>
<evidence type="ECO:0000313" key="2">
    <source>
        <dbReference type="Proteomes" id="UP000054217"/>
    </source>
</evidence>
<proteinExistence type="predicted"/>
<evidence type="ECO:0000313" key="1">
    <source>
        <dbReference type="EMBL" id="KIO07337.1"/>
    </source>
</evidence>
<organism evidence="1 2">
    <name type="scientific">Pisolithus tinctorius Marx 270</name>
    <dbReference type="NCBI Taxonomy" id="870435"/>
    <lineage>
        <taxon>Eukaryota</taxon>
        <taxon>Fungi</taxon>
        <taxon>Dikarya</taxon>
        <taxon>Basidiomycota</taxon>
        <taxon>Agaricomycotina</taxon>
        <taxon>Agaricomycetes</taxon>
        <taxon>Agaricomycetidae</taxon>
        <taxon>Boletales</taxon>
        <taxon>Sclerodermatineae</taxon>
        <taxon>Pisolithaceae</taxon>
        <taxon>Pisolithus</taxon>
    </lineage>
</organism>
<reference evidence="1 2" key="1">
    <citation type="submission" date="2014-04" db="EMBL/GenBank/DDBJ databases">
        <authorList>
            <consortium name="DOE Joint Genome Institute"/>
            <person name="Kuo A."/>
            <person name="Kohler A."/>
            <person name="Costa M.D."/>
            <person name="Nagy L.G."/>
            <person name="Floudas D."/>
            <person name="Copeland A."/>
            <person name="Barry K.W."/>
            <person name="Cichocki N."/>
            <person name="Veneault-Fourrey C."/>
            <person name="LaButti K."/>
            <person name="Lindquist E.A."/>
            <person name="Lipzen A."/>
            <person name="Lundell T."/>
            <person name="Morin E."/>
            <person name="Murat C."/>
            <person name="Sun H."/>
            <person name="Tunlid A."/>
            <person name="Henrissat B."/>
            <person name="Grigoriev I.V."/>
            <person name="Hibbett D.S."/>
            <person name="Martin F."/>
            <person name="Nordberg H.P."/>
            <person name="Cantor M.N."/>
            <person name="Hua S.X."/>
        </authorList>
    </citation>
    <scope>NUCLEOTIDE SEQUENCE [LARGE SCALE GENOMIC DNA]</scope>
    <source>
        <strain evidence="1 2">Marx 270</strain>
    </source>
</reference>
<dbReference type="HOGENOM" id="CLU_2159439_0_0_1"/>
<accession>A0A0C3KCM7</accession>
<keyword evidence="2" id="KW-1185">Reference proteome</keyword>
<dbReference type="EMBL" id="KN831960">
    <property type="protein sequence ID" value="KIO07337.1"/>
    <property type="molecule type" value="Genomic_DNA"/>
</dbReference>
<dbReference type="InParanoid" id="A0A0C3KCM7"/>
<dbReference type="Proteomes" id="UP000054217">
    <property type="component" value="Unassembled WGS sequence"/>
</dbReference>
<name>A0A0C3KCM7_PISTI</name>
<sequence>MRVGYLVLSVGREAYPLVTQSCPPRVATAGSCTHESCPPAHTWILDHSKTSFSAARFVASVPCYVQTAEPAFSIIIYSMPQHFAIQLIASLRILCTRAAWRWKRFIMLLFR</sequence>